<dbReference type="PANTHER" id="PTHR43284:SF1">
    <property type="entry name" value="ASPARAGINE SYNTHETASE"/>
    <property type="match status" value="1"/>
</dbReference>
<dbReference type="PANTHER" id="PTHR43284">
    <property type="entry name" value="ASPARAGINE SYNTHETASE (GLUTAMINE-HYDROLYZING)"/>
    <property type="match status" value="1"/>
</dbReference>
<keyword evidence="11" id="KW-1185">Reference proteome</keyword>
<dbReference type="GO" id="GO:0005829">
    <property type="term" value="C:cytosol"/>
    <property type="evidence" value="ECO:0007669"/>
    <property type="project" value="TreeGrafter"/>
</dbReference>
<dbReference type="Gene3D" id="3.60.20.10">
    <property type="entry name" value="Glutamine Phosphoribosylpyrophosphate, subunit 1, domain 1"/>
    <property type="match status" value="1"/>
</dbReference>
<gene>
    <name evidence="10" type="ORF">ASPSYDRAFT_561675</name>
</gene>
<evidence type="ECO:0000313" key="11">
    <source>
        <dbReference type="Proteomes" id="UP000184356"/>
    </source>
</evidence>
<dbReference type="Gene3D" id="3.40.50.620">
    <property type="entry name" value="HUPs"/>
    <property type="match status" value="1"/>
</dbReference>
<evidence type="ECO:0000313" key="10">
    <source>
        <dbReference type="EMBL" id="OJJ52855.1"/>
    </source>
</evidence>
<feature type="binding site" evidence="7">
    <location>
        <position position="106"/>
    </location>
    <ligand>
        <name>L-glutamine</name>
        <dbReference type="ChEBI" id="CHEBI:58359"/>
    </ligand>
</feature>
<reference evidence="11" key="1">
    <citation type="journal article" date="2017" name="Genome Biol.">
        <title>Comparative genomics reveals high biological diversity and specific adaptations in the industrially and medically important fungal genus Aspergillus.</title>
        <authorList>
            <person name="de Vries R.P."/>
            <person name="Riley R."/>
            <person name="Wiebenga A."/>
            <person name="Aguilar-Osorio G."/>
            <person name="Amillis S."/>
            <person name="Uchima C.A."/>
            <person name="Anderluh G."/>
            <person name="Asadollahi M."/>
            <person name="Askin M."/>
            <person name="Barry K."/>
            <person name="Battaglia E."/>
            <person name="Bayram O."/>
            <person name="Benocci T."/>
            <person name="Braus-Stromeyer S.A."/>
            <person name="Caldana C."/>
            <person name="Canovas D."/>
            <person name="Cerqueira G.C."/>
            <person name="Chen F."/>
            <person name="Chen W."/>
            <person name="Choi C."/>
            <person name="Clum A."/>
            <person name="Dos Santos R.A."/>
            <person name="Damasio A.R."/>
            <person name="Diallinas G."/>
            <person name="Emri T."/>
            <person name="Fekete E."/>
            <person name="Flipphi M."/>
            <person name="Freyberg S."/>
            <person name="Gallo A."/>
            <person name="Gournas C."/>
            <person name="Habgood R."/>
            <person name="Hainaut M."/>
            <person name="Harispe M.L."/>
            <person name="Henrissat B."/>
            <person name="Hilden K.S."/>
            <person name="Hope R."/>
            <person name="Hossain A."/>
            <person name="Karabika E."/>
            <person name="Karaffa L."/>
            <person name="Karanyi Z."/>
            <person name="Krasevec N."/>
            <person name="Kuo A."/>
            <person name="Kusch H."/>
            <person name="LaButti K."/>
            <person name="Lagendijk E.L."/>
            <person name="Lapidus A."/>
            <person name="Levasseur A."/>
            <person name="Lindquist E."/>
            <person name="Lipzen A."/>
            <person name="Logrieco A.F."/>
            <person name="MacCabe A."/>
            <person name="Maekelae M.R."/>
            <person name="Malavazi I."/>
            <person name="Melin P."/>
            <person name="Meyer V."/>
            <person name="Mielnichuk N."/>
            <person name="Miskei M."/>
            <person name="Molnar A.P."/>
            <person name="Mule G."/>
            <person name="Ngan C.Y."/>
            <person name="Orejas M."/>
            <person name="Orosz E."/>
            <person name="Ouedraogo J.P."/>
            <person name="Overkamp K.M."/>
            <person name="Park H.-S."/>
            <person name="Perrone G."/>
            <person name="Piumi F."/>
            <person name="Punt P.J."/>
            <person name="Ram A.F."/>
            <person name="Ramon A."/>
            <person name="Rauscher S."/>
            <person name="Record E."/>
            <person name="Riano-Pachon D.M."/>
            <person name="Robert V."/>
            <person name="Roehrig J."/>
            <person name="Ruller R."/>
            <person name="Salamov A."/>
            <person name="Salih N.S."/>
            <person name="Samson R.A."/>
            <person name="Sandor E."/>
            <person name="Sanguinetti M."/>
            <person name="Schuetze T."/>
            <person name="Sepcic K."/>
            <person name="Shelest E."/>
            <person name="Sherlock G."/>
            <person name="Sophianopoulou V."/>
            <person name="Squina F.M."/>
            <person name="Sun H."/>
            <person name="Susca A."/>
            <person name="Todd R.B."/>
            <person name="Tsang A."/>
            <person name="Unkles S.E."/>
            <person name="van de Wiele N."/>
            <person name="van Rossen-Uffink D."/>
            <person name="Oliveira J.V."/>
            <person name="Vesth T.C."/>
            <person name="Visser J."/>
            <person name="Yu J.-H."/>
            <person name="Zhou M."/>
            <person name="Andersen M.R."/>
            <person name="Archer D.B."/>
            <person name="Baker S.E."/>
            <person name="Benoit I."/>
            <person name="Brakhage A.A."/>
            <person name="Braus G.H."/>
            <person name="Fischer R."/>
            <person name="Frisvad J.C."/>
            <person name="Goldman G.H."/>
            <person name="Houbraken J."/>
            <person name="Oakley B."/>
            <person name="Pocsi I."/>
            <person name="Scazzocchio C."/>
            <person name="Seiboth B."/>
            <person name="vanKuyk P.A."/>
            <person name="Wortman J."/>
            <person name="Dyer P.S."/>
            <person name="Grigoriev I.V."/>
        </authorList>
    </citation>
    <scope>NUCLEOTIDE SEQUENCE [LARGE SCALE GENOMIC DNA]</scope>
    <source>
        <strain evidence="11">CBS 593.65</strain>
    </source>
</reference>
<evidence type="ECO:0000259" key="9">
    <source>
        <dbReference type="PROSITE" id="PS51278"/>
    </source>
</evidence>
<dbReference type="InterPro" id="IPR017932">
    <property type="entry name" value="GATase_2_dom"/>
</dbReference>
<organism evidence="10 11">
    <name type="scientific">Aspergillus sydowii CBS 593.65</name>
    <dbReference type="NCBI Taxonomy" id="1036612"/>
    <lineage>
        <taxon>Eukaryota</taxon>
        <taxon>Fungi</taxon>
        <taxon>Dikarya</taxon>
        <taxon>Ascomycota</taxon>
        <taxon>Pezizomycotina</taxon>
        <taxon>Eurotiomycetes</taxon>
        <taxon>Eurotiomycetidae</taxon>
        <taxon>Eurotiales</taxon>
        <taxon>Aspergillaceae</taxon>
        <taxon>Aspergillus</taxon>
        <taxon>Aspergillus subgen. Nidulantes</taxon>
    </lineage>
</organism>
<dbReference type="CDD" id="cd00712">
    <property type="entry name" value="AsnB"/>
    <property type="match status" value="1"/>
</dbReference>
<evidence type="ECO:0000256" key="5">
    <source>
        <dbReference type="PIRNR" id="PIRNR001589"/>
    </source>
</evidence>
<dbReference type="InterPro" id="IPR029055">
    <property type="entry name" value="Ntn_hydrolases_N"/>
</dbReference>
<evidence type="ECO:0000256" key="4">
    <source>
        <dbReference type="ARBA" id="ARBA00022962"/>
    </source>
</evidence>
<keyword evidence="6" id="KW-0061">Asparagine biosynthesis</keyword>
<evidence type="ECO:0000256" key="2">
    <source>
        <dbReference type="ARBA" id="ARBA00022741"/>
    </source>
</evidence>
<keyword evidence="4 6" id="KW-0315">Glutamine amidotransferase</keyword>
<dbReference type="InterPro" id="IPR006426">
    <property type="entry name" value="Asn_synth_AEB"/>
</dbReference>
<accession>A0A1L9T0C7</accession>
<dbReference type="InterPro" id="IPR051786">
    <property type="entry name" value="ASN_synthetase/amidase"/>
</dbReference>
<evidence type="ECO:0000256" key="7">
    <source>
        <dbReference type="PIRSR" id="PIRSR001589-2"/>
    </source>
</evidence>
<dbReference type="PIRSF" id="PIRSF001589">
    <property type="entry name" value="Asn_synthetase_glu-h"/>
    <property type="match status" value="1"/>
</dbReference>
<dbReference type="InterPro" id="IPR033738">
    <property type="entry name" value="AsnB_N"/>
</dbReference>
<proteinExistence type="inferred from homology"/>
<dbReference type="SUPFAM" id="SSF56235">
    <property type="entry name" value="N-terminal nucleophile aminohydrolases (Ntn hydrolases)"/>
    <property type="match status" value="1"/>
</dbReference>
<evidence type="ECO:0000256" key="8">
    <source>
        <dbReference type="PIRSR" id="PIRSR001589-3"/>
    </source>
</evidence>
<dbReference type="Pfam" id="PF00733">
    <property type="entry name" value="Asn_synthase"/>
    <property type="match status" value="1"/>
</dbReference>
<dbReference type="FunFam" id="3.60.20.10:FF:000155">
    <property type="entry name" value="Asparagine synthetase (Eurofung)"/>
    <property type="match status" value="1"/>
</dbReference>
<keyword evidence="6" id="KW-0028">Amino-acid biosynthesis</keyword>
<protein>
    <recommendedName>
        <fullName evidence="9">Glutamine amidotransferase type-2 domain-containing protein</fullName>
    </recommendedName>
</protein>
<dbReference type="InterPro" id="IPR014729">
    <property type="entry name" value="Rossmann-like_a/b/a_fold"/>
</dbReference>
<comment type="similarity">
    <text evidence="1">Belongs to the asparagine synthetase family.</text>
</comment>
<dbReference type="GO" id="GO:0006529">
    <property type="term" value="P:asparagine biosynthetic process"/>
    <property type="evidence" value="ECO:0007669"/>
    <property type="project" value="UniProtKB-KW"/>
</dbReference>
<feature type="domain" description="Glutamine amidotransferase type-2" evidence="9">
    <location>
        <begin position="2"/>
        <end position="215"/>
    </location>
</feature>
<dbReference type="EMBL" id="KV878599">
    <property type="protein sequence ID" value="OJJ52855.1"/>
    <property type="molecule type" value="Genomic_DNA"/>
</dbReference>
<evidence type="ECO:0000256" key="3">
    <source>
        <dbReference type="ARBA" id="ARBA00022840"/>
    </source>
</evidence>
<dbReference type="CDD" id="cd01991">
    <property type="entry name" value="Asn_synthase_B_C"/>
    <property type="match status" value="1"/>
</dbReference>
<dbReference type="AlphaFoldDB" id="A0A1L9T0C7"/>
<dbReference type="GO" id="GO:0004066">
    <property type="term" value="F:asparagine synthase (glutamine-hydrolyzing) activity"/>
    <property type="evidence" value="ECO:0007669"/>
    <property type="project" value="InterPro"/>
</dbReference>
<keyword evidence="3 5" id="KW-0067">ATP-binding</keyword>
<keyword evidence="2 5" id="KW-0547">Nucleotide-binding</keyword>
<dbReference type="VEuPathDB" id="FungiDB:ASPSYDRAFT_561675"/>
<dbReference type="InterPro" id="IPR001962">
    <property type="entry name" value="Asn_synthase"/>
</dbReference>
<feature type="binding site" evidence="7">
    <location>
        <position position="307"/>
    </location>
    <ligand>
        <name>ATP</name>
        <dbReference type="ChEBI" id="CHEBI:30616"/>
    </ligand>
</feature>
<dbReference type="SUPFAM" id="SSF52402">
    <property type="entry name" value="Adenine nucleotide alpha hydrolases-like"/>
    <property type="match status" value="1"/>
</dbReference>
<dbReference type="GeneID" id="63765243"/>
<feature type="active site" description="For GATase activity" evidence="6">
    <location>
        <position position="2"/>
    </location>
</feature>
<evidence type="ECO:0000256" key="6">
    <source>
        <dbReference type="PIRSR" id="PIRSR001589-1"/>
    </source>
</evidence>
<dbReference type="Pfam" id="PF13537">
    <property type="entry name" value="GATase_7"/>
    <property type="match status" value="1"/>
</dbReference>
<dbReference type="Proteomes" id="UP000184356">
    <property type="component" value="Unassembled WGS sequence"/>
</dbReference>
<feature type="site" description="Important for beta-aspartyl-AMP intermediate formation" evidence="8">
    <location>
        <position position="384"/>
    </location>
</feature>
<dbReference type="GO" id="GO:0005524">
    <property type="term" value="F:ATP binding"/>
    <property type="evidence" value="ECO:0007669"/>
    <property type="project" value="UniProtKB-KW"/>
</dbReference>
<name>A0A1L9T0C7_9EURO</name>
<sequence length="673" mass="76592">MCGITAFLSLGQHPALDRAQTEDEIHQSLDIVKHRGPDAAGKWISEDNRVGFGHVRLSIVDLRPEANQPFHDPEDDVYAIVNGELYDHERYRSELSAEYNFRSHSDCEIVLALYKHYGLSFLSHLRGEFAIVLWDAKREVFLATRDRYGVKSLYYTVIDGRLLVATEVKQFLAYGWQPEWNVRALVEVGWTFDDRTMFKGVTKIQPGQYIMSRNYGEIKREKYWDLQYPDKSIQETRTEEEMIEGVRQRLLDAVRVRLRADVPVGIYLSGGIDSSAIAGMVVHLVKEGAKLGDSSSQDLSRIQCFTVQFDKDSGADESDIAQRTSEFLGVKFNPVHVTEEIIAQRFEDTVWYSEAFAADTNGMGKLAMAEVAHDAGFKVVITGEGSDEHFAGYSFFQRDFMLEPDQAWLSPGYTPEKHTLAAEAARKAQFYGFKIAIPPILPSTQRTLNNTQVSSLTSRTISLRFADWTADQEKLKRSDTPTVFAESVDGQARENMMWKWHPLHTSEYTWTKTGFSNILLRYLGDNVDMAYQVESRPAFLDHNLTEYVNGLPPSLKLKYNYDTGTFTEKYILREAVKPFVTDEIYNRTKKPYMGPLRFPVNGPLHTKLTELVTRENVEALGFVDWDQTKGLVPKAFEEGDHLAFRASMAIAQFVVISKRFGVKTAVPDAWLSC</sequence>
<evidence type="ECO:0000256" key="1">
    <source>
        <dbReference type="ARBA" id="ARBA00005752"/>
    </source>
</evidence>
<dbReference type="OrthoDB" id="409189at2759"/>
<dbReference type="PROSITE" id="PS51278">
    <property type="entry name" value="GATASE_TYPE_2"/>
    <property type="match status" value="1"/>
</dbReference>
<dbReference type="STRING" id="1036612.A0A1L9T0C7"/>
<dbReference type="RefSeq" id="XP_040696661.1">
    <property type="nucleotide sequence ID" value="XM_040849170.1"/>
</dbReference>
<dbReference type="NCBIfam" id="TIGR01536">
    <property type="entry name" value="asn_synth_AEB"/>
    <property type="match status" value="1"/>
</dbReference>